<evidence type="ECO:0000313" key="4">
    <source>
        <dbReference type="Proteomes" id="UP001530377"/>
    </source>
</evidence>
<proteinExistence type="predicted"/>
<feature type="transmembrane region" description="Helical" evidence="1">
    <location>
        <begin position="283"/>
        <end position="302"/>
    </location>
</feature>
<dbReference type="EMBL" id="JALLPB020000568">
    <property type="protein sequence ID" value="KAL3807923.1"/>
    <property type="molecule type" value="Genomic_DNA"/>
</dbReference>
<keyword evidence="1" id="KW-0812">Transmembrane</keyword>
<feature type="transmembrane region" description="Helical" evidence="1">
    <location>
        <begin position="198"/>
        <end position="218"/>
    </location>
</feature>
<keyword evidence="4" id="KW-1185">Reference proteome</keyword>
<dbReference type="Proteomes" id="UP001530377">
    <property type="component" value="Unassembled WGS sequence"/>
</dbReference>
<feature type="transmembrane region" description="Helical" evidence="1">
    <location>
        <begin position="117"/>
        <end position="137"/>
    </location>
</feature>
<keyword evidence="1" id="KW-0472">Membrane</keyword>
<feature type="transmembrane region" description="Helical" evidence="1">
    <location>
        <begin position="158"/>
        <end position="178"/>
    </location>
</feature>
<sequence length="316" mass="34542">MFLINKSRLAALAAALVFVDTNHRVVESFAPSSTDRSSLRNNVGDARIGTVAFDLGMVPPPRRQTHLHVTTKTTTKPKTKVNGALVSKKTNGARNVVEVVSDEESDGELSDAKKIELVLLAVWGVSISAFILINNAYGPWPLFMKHVPERVFFLSHMVGGMLFGGGIILTTLIERAVAKSNNPSVLQFWFDKVPELDGLVVVPALTISMISGTGLSIVRYGGLNIAPPHVGAIFWTLIAFMSWWAATDLTTQGTALKAVERMYERSLNGEDGLETPKVVVDRHFSNVVSCFFILTLYSMMVLKPGTLIPFPWPFNG</sequence>
<evidence type="ECO:0000256" key="1">
    <source>
        <dbReference type="SAM" id="Phobius"/>
    </source>
</evidence>
<accession>A0ABD3R5H9</accession>
<evidence type="ECO:0000313" key="3">
    <source>
        <dbReference type="EMBL" id="KAL3807923.1"/>
    </source>
</evidence>
<protein>
    <submittedName>
        <fullName evidence="3">Uncharacterized protein</fullName>
    </submittedName>
</protein>
<evidence type="ECO:0000256" key="2">
    <source>
        <dbReference type="SAM" id="SignalP"/>
    </source>
</evidence>
<reference evidence="3 4" key="1">
    <citation type="submission" date="2024-10" db="EMBL/GenBank/DDBJ databases">
        <title>Updated reference genomes for cyclostephanoid diatoms.</title>
        <authorList>
            <person name="Roberts W.R."/>
            <person name="Alverson A.J."/>
        </authorList>
    </citation>
    <scope>NUCLEOTIDE SEQUENCE [LARGE SCALE GENOMIC DNA]</scope>
    <source>
        <strain evidence="3 4">AJA228-03</strain>
    </source>
</reference>
<comment type="caution">
    <text evidence="3">The sequence shown here is derived from an EMBL/GenBank/DDBJ whole genome shotgun (WGS) entry which is preliminary data.</text>
</comment>
<gene>
    <name evidence="3" type="ORF">ACHAXA_000362</name>
</gene>
<dbReference type="AlphaFoldDB" id="A0ABD3R5H9"/>
<feature type="chain" id="PRO_5044826856" evidence="2">
    <location>
        <begin position="16"/>
        <end position="316"/>
    </location>
</feature>
<feature type="transmembrane region" description="Helical" evidence="1">
    <location>
        <begin position="230"/>
        <end position="246"/>
    </location>
</feature>
<keyword evidence="1" id="KW-1133">Transmembrane helix</keyword>
<feature type="signal peptide" evidence="2">
    <location>
        <begin position="1"/>
        <end position="15"/>
    </location>
</feature>
<name>A0ABD3R5H9_9STRA</name>
<keyword evidence="2" id="KW-0732">Signal</keyword>
<organism evidence="3 4">
    <name type="scientific">Cyclostephanos tholiformis</name>
    <dbReference type="NCBI Taxonomy" id="382380"/>
    <lineage>
        <taxon>Eukaryota</taxon>
        <taxon>Sar</taxon>
        <taxon>Stramenopiles</taxon>
        <taxon>Ochrophyta</taxon>
        <taxon>Bacillariophyta</taxon>
        <taxon>Coscinodiscophyceae</taxon>
        <taxon>Thalassiosirophycidae</taxon>
        <taxon>Stephanodiscales</taxon>
        <taxon>Stephanodiscaceae</taxon>
        <taxon>Cyclostephanos</taxon>
    </lineage>
</organism>